<dbReference type="GeneID" id="29124034"/>
<protein>
    <submittedName>
        <fullName evidence="1">Uncharacterized protein</fullName>
    </submittedName>
</protein>
<sequence length="221" mass="26529">MNNIFELGEWDINTEIFMGSKIITIENFYKYPNLVKEFTINPLPNLWRAEHAETRNGCFYFDRRSQIDLTNQHHEQHKRIFDIFSQLIGQRIGEHSGNYRYISNVTKFLKHSFNNIDDCYWWPHRDKGYNAIVSLNDEFGESEYSGTALFHPEDEQARTNEGVNPWVLKKDFNLVKDLKSKYNRCVLFDGLKFPHAMHINDYRFFDKFYRVNTVLFFEQNV</sequence>
<dbReference type="EMBL" id="KU594605">
    <property type="protein sequence ID" value="AMO42812.1"/>
    <property type="molecule type" value="Genomic_DNA"/>
</dbReference>
<proteinExistence type="predicted"/>
<gene>
    <name evidence="1" type="ORF">R290704_030</name>
</gene>
<accession>A0A127KL56</accession>
<name>A0A127KL56_9CAUD</name>
<keyword evidence="2" id="KW-1185">Reference proteome</keyword>
<evidence type="ECO:0000313" key="1">
    <source>
        <dbReference type="EMBL" id="AMO42812.1"/>
    </source>
</evidence>
<dbReference type="RefSeq" id="YP_009302111.1">
    <property type="nucleotide sequence ID" value="NC_031242.1"/>
</dbReference>
<evidence type="ECO:0000313" key="2">
    <source>
        <dbReference type="Proteomes" id="UP000201797"/>
    </source>
</evidence>
<reference evidence="1 2" key="1">
    <citation type="submission" date="2016-01" db="EMBL/GenBank/DDBJ databases">
        <title>The genomic content and context of auxiliary metabolic genes in marine cyanophages.</title>
        <authorList>
            <person name="Marston M.F."/>
            <person name="Martiny J.B.H."/>
            <person name="Crummett L.T."/>
        </authorList>
    </citation>
    <scope>NUCLEOTIDE SEQUENCE [LARGE SCALE GENOMIC DNA]</scope>
    <source>
        <strain evidence="1">RW_29_0704</strain>
    </source>
</reference>
<dbReference type="Proteomes" id="UP000201797">
    <property type="component" value="Segment"/>
</dbReference>
<dbReference type="KEGG" id="vg:29124034"/>
<dbReference type="OrthoDB" id="15110at10239"/>
<organism evidence="1 2">
    <name type="scientific">Cyanophage S-RIM50</name>
    <dbReference type="NCBI Taxonomy" id="687803"/>
    <lineage>
        <taxon>Viruses</taxon>
        <taxon>Duplodnaviria</taxon>
        <taxon>Heunggongvirae</taxon>
        <taxon>Uroviricota</taxon>
        <taxon>Caudoviricetes</taxon>
        <taxon>Pantevenvirales</taxon>
        <taxon>Kyanoviridae</taxon>
        <taxon>Neptunevirus</taxon>
        <taxon>Neptunevirus srim50</taxon>
    </lineage>
</organism>